<evidence type="ECO:0000313" key="2">
    <source>
        <dbReference type="Proteomes" id="UP000606889"/>
    </source>
</evidence>
<dbReference type="InterPro" id="IPR058532">
    <property type="entry name" value="YjbR/MT2646/Rv2570-like"/>
</dbReference>
<dbReference type="InterPro" id="IPR007351">
    <property type="entry name" value="YjbR"/>
</dbReference>
<proteinExistence type="predicted"/>
<name>A0ABR7EF54_9FIRM</name>
<accession>A0ABR7EF54</accession>
<dbReference type="InterPro" id="IPR038056">
    <property type="entry name" value="YjbR-like_sf"/>
</dbReference>
<dbReference type="Pfam" id="PF04237">
    <property type="entry name" value="YjbR"/>
    <property type="match status" value="1"/>
</dbReference>
<keyword evidence="2" id="KW-1185">Reference proteome</keyword>
<dbReference type="SUPFAM" id="SSF142906">
    <property type="entry name" value="YjbR-like"/>
    <property type="match status" value="1"/>
</dbReference>
<dbReference type="Gene3D" id="3.90.1150.30">
    <property type="match status" value="1"/>
</dbReference>
<reference evidence="1 2" key="1">
    <citation type="submission" date="2020-08" db="EMBL/GenBank/DDBJ databases">
        <title>Genome public.</title>
        <authorList>
            <person name="Liu C."/>
            <person name="Sun Q."/>
        </authorList>
    </citation>
    <scope>NUCLEOTIDE SEQUENCE [LARGE SCALE GENOMIC DNA]</scope>
    <source>
        <strain evidence="1 2">NSJ-35</strain>
    </source>
</reference>
<protein>
    <submittedName>
        <fullName evidence="1">MmcQ/YjbR family DNA-binding protein</fullName>
    </submittedName>
</protein>
<evidence type="ECO:0000313" key="1">
    <source>
        <dbReference type="EMBL" id="MBC5648415.1"/>
    </source>
</evidence>
<sequence>MQEAPFAMKKPNIAKLREFGFAENGGTYTYGARIAEGQLQMTVTITGGGDIRARVIDPATGEEYVLHRTSGAAGAFVGMVRTEYEALLTEIAERCFDPDVFKSACAREVISYVRAAYGGELEFLWKRFPGNAVWRREDTRKWYGALLTVPERKLGLASGETAEIIDLRADPEELAALVDGERYFPGYHMNKKHWLTIRLNGMVPAEEIFRRIDESYRLAAK</sequence>
<dbReference type="GO" id="GO:0003677">
    <property type="term" value="F:DNA binding"/>
    <property type="evidence" value="ECO:0007669"/>
    <property type="project" value="UniProtKB-KW"/>
</dbReference>
<dbReference type="Proteomes" id="UP000606889">
    <property type="component" value="Unassembled WGS sequence"/>
</dbReference>
<dbReference type="PANTHER" id="PTHR35145">
    <property type="entry name" value="CYTOPLASMIC PROTEIN-RELATED"/>
    <property type="match status" value="1"/>
</dbReference>
<gene>
    <name evidence="1" type="ORF">H8S18_08705</name>
</gene>
<organism evidence="1 2">
    <name type="scientific">Christensenella tenuis</name>
    <dbReference type="NCBI Taxonomy" id="2763033"/>
    <lineage>
        <taxon>Bacteria</taxon>
        <taxon>Bacillati</taxon>
        <taxon>Bacillota</taxon>
        <taxon>Clostridia</taxon>
        <taxon>Christensenellales</taxon>
        <taxon>Christensenellaceae</taxon>
        <taxon>Christensenella</taxon>
    </lineage>
</organism>
<dbReference type="PANTHER" id="PTHR35145:SF1">
    <property type="entry name" value="CYTOPLASMIC PROTEIN"/>
    <property type="match status" value="1"/>
</dbReference>
<dbReference type="EMBL" id="JACOON010000004">
    <property type="protein sequence ID" value="MBC5648415.1"/>
    <property type="molecule type" value="Genomic_DNA"/>
</dbReference>
<comment type="caution">
    <text evidence="1">The sequence shown here is derived from an EMBL/GenBank/DDBJ whole genome shotgun (WGS) entry which is preliminary data.</text>
</comment>
<keyword evidence="1" id="KW-0238">DNA-binding</keyword>